<dbReference type="EMBL" id="JAEMOP010000009">
    <property type="protein sequence ID" value="MBJ7316827.1"/>
    <property type="molecule type" value="Genomic_DNA"/>
</dbReference>
<dbReference type="AlphaFoldDB" id="A0A8I1GDM1"/>
<accession>A0A8I1GDM1</accession>
<comment type="caution">
    <text evidence="2">The sequence shown here is derived from an EMBL/GenBank/DDBJ whole genome shotgun (WGS) entry which is preliminary data.</text>
</comment>
<keyword evidence="4" id="KW-1185">Reference proteome</keyword>
<evidence type="ECO:0000313" key="4">
    <source>
        <dbReference type="Proteomes" id="UP000655994"/>
    </source>
</evidence>
<gene>
    <name evidence="1" type="ORF">JHC10_00940</name>
    <name evidence="2" type="ORF">JHC11_12600</name>
</gene>
<dbReference type="Proteomes" id="UP000655994">
    <property type="component" value="Unassembled WGS sequence"/>
</dbReference>
<organism evidence="2 3">
    <name type="scientific">Idiomarina abyssalis</name>
    <dbReference type="NCBI Taxonomy" id="86102"/>
    <lineage>
        <taxon>Bacteria</taxon>
        <taxon>Pseudomonadati</taxon>
        <taxon>Pseudomonadota</taxon>
        <taxon>Gammaproteobacteria</taxon>
        <taxon>Alteromonadales</taxon>
        <taxon>Idiomarinaceae</taxon>
        <taxon>Idiomarina</taxon>
    </lineage>
</organism>
<sequence>MSQSKFNSANWNNDTLSKLSDREICIALAHLQSLAPVVVGASVIVDDGSGNSRVYDPLSNKSQAFELVMKCGIKRGCNEKGFFWQVVDGEFNVPVYEQSDSADEVSDPDVAQYQCFRAICQTVLVNYSSPDTLTTTAPRAESQIERPFSCINCQSQQLTQAGRGYLAIGEYDEASGRHQSEGELELLECKNCGTVCAHIDQLIPNEGCSNDQPKN</sequence>
<dbReference type="RefSeq" id="WP_199493327.1">
    <property type="nucleotide sequence ID" value="NZ_JAEMOP010000009.1"/>
</dbReference>
<name>A0A8I1GDM1_9GAMM</name>
<evidence type="ECO:0000313" key="3">
    <source>
        <dbReference type="Proteomes" id="UP000621390"/>
    </source>
</evidence>
<dbReference type="Proteomes" id="UP000621390">
    <property type="component" value="Unassembled WGS sequence"/>
</dbReference>
<evidence type="ECO:0000313" key="2">
    <source>
        <dbReference type="EMBL" id="MBJ7316827.1"/>
    </source>
</evidence>
<dbReference type="EMBL" id="JAEMOS010000002">
    <property type="protein sequence ID" value="MBJ7265499.1"/>
    <property type="molecule type" value="Genomic_DNA"/>
</dbReference>
<proteinExistence type="predicted"/>
<reference evidence="2 4" key="1">
    <citation type="submission" date="2020-09" db="EMBL/GenBank/DDBJ databases">
        <title>Draft Genomes of Bacterial Isolates from North Pond Shallow Sediments.</title>
        <authorList>
            <person name="Kiel Reese B."/>
            <person name="Mullis M."/>
            <person name="Weisend R.E."/>
        </authorList>
    </citation>
    <scope>NUCLEOTIDE SEQUENCE</scope>
    <source>
        <strain evidence="2">KJE-2</strain>
        <strain evidence="1 4">KJE-3</strain>
    </source>
</reference>
<protein>
    <submittedName>
        <fullName evidence="2">Uncharacterized protein</fullName>
    </submittedName>
</protein>
<evidence type="ECO:0000313" key="1">
    <source>
        <dbReference type="EMBL" id="MBJ7265499.1"/>
    </source>
</evidence>